<proteinExistence type="inferred from homology"/>
<dbReference type="AlphaFoldDB" id="A0A540V7N7"/>
<evidence type="ECO:0000313" key="4">
    <source>
        <dbReference type="Proteomes" id="UP000315400"/>
    </source>
</evidence>
<dbReference type="SUPFAM" id="SSF46689">
    <property type="entry name" value="Homeodomain-like"/>
    <property type="match status" value="1"/>
</dbReference>
<feature type="coiled-coil region" evidence="2">
    <location>
        <begin position="55"/>
        <end position="82"/>
    </location>
</feature>
<dbReference type="InterPro" id="IPR009057">
    <property type="entry name" value="Homeodomain-like_sf"/>
</dbReference>
<evidence type="ECO:0000256" key="1">
    <source>
        <dbReference type="ARBA" id="ARBA00009964"/>
    </source>
</evidence>
<evidence type="ECO:0000313" key="3">
    <source>
        <dbReference type="EMBL" id="TQE92752.1"/>
    </source>
</evidence>
<gene>
    <name evidence="3" type="ORF">FKY71_19220</name>
</gene>
<dbReference type="InterPro" id="IPR002514">
    <property type="entry name" value="Transposase_8"/>
</dbReference>
<comment type="similarity">
    <text evidence="1">Belongs to the transposase 8 family.</text>
</comment>
<dbReference type="Pfam" id="PF01527">
    <property type="entry name" value="HTH_Tnp_1"/>
    <property type="match status" value="1"/>
</dbReference>
<dbReference type="EMBL" id="VIFK01000578">
    <property type="protein sequence ID" value="TQE92752.1"/>
    <property type="molecule type" value="Genomic_DNA"/>
</dbReference>
<accession>A0A540V7N7</accession>
<dbReference type="GO" id="GO:0004803">
    <property type="term" value="F:transposase activity"/>
    <property type="evidence" value="ECO:0007669"/>
    <property type="project" value="InterPro"/>
</dbReference>
<keyword evidence="2" id="KW-0175">Coiled coil</keyword>
<protein>
    <submittedName>
        <fullName evidence="3">Transposase</fullName>
    </submittedName>
</protein>
<evidence type="ECO:0000256" key="2">
    <source>
        <dbReference type="SAM" id="Coils"/>
    </source>
</evidence>
<dbReference type="Proteomes" id="UP000315400">
    <property type="component" value="Unassembled WGS sequence"/>
</dbReference>
<dbReference type="Gene3D" id="1.10.10.60">
    <property type="entry name" value="Homeodomain-like"/>
    <property type="match status" value="1"/>
</dbReference>
<name>A0A540V7N7_9GAMM</name>
<organism evidence="3 4">
    <name type="scientific">Spiribacter salinus</name>
    <dbReference type="NCBI Taxonomy" id="1335746"/>
    <lineage>
        <taxon>Bacteria</taxon>
        <taxon>Pseudomonadati</taxon>
        <taxon>Pseudomonadota</taxon>
        <taxon>Gammaproteobacteria</taxon>
        <taxon>Chromatiales</taxon>
        <taxon>Ectothiorhodospiraceae</taxon>
        <taxon>Spiribacter</taxon>
    </lineage>
</organism>
<dbReference type="GO" id="GO:0006313">
    <property type="term" value="P:DNA transposition"/>
    <property type="evidence" value="ECO:0007669"/>
    <property type="project" value="InterPro"/>
</dbReference>
<reference evidence="3 4" key="1">
    <citation type="submission" date="2019-06" db="EMBL/GenBank/DDBJ databases">
        <title>Metagenome assembled Genome of Spiribacter salinus SL48-SHIP from the microbial mat of Salt Lake 48 (Novosibirsk region, Russia).</title>
        <authorList>
            <person name="Shipova A."/>
            <person name="Rozanov A.S."/>
            <person name="Bryanskaya A.V."/>
            <person name="Peltek S.E."/>
        </authorList>
    </citation>
    <scope>NUCLEOTIDE SEQUENCE [LARGE SCALE GENOMIC DNA]</scope>
    <source>
        <strain evidence="3">SL48-SHIP-2</strain>
    </source>
</reference>
<sequence>MAQNPTQEFRAETVRVALTSGLPRRQVAADFGVGFSTLSRWIQQGRRNPEKPSTQSDLEREVAELRKENRMFREEREVLKNRSGPLPACARYKQPVLCCA</sequence>
<dbReference type="GO" id="GO:0003677">
    <property type="term" value="F:DNA binding"/>
    <property type="evidence" value="ECO:0007669"/>
    <property type="project" value="InterPro"/>
</dbReference>
<comment type="caution">
    <text evidence="3">The sequence shown here is derived from an EMBL/GenBank/DDBJ whole genome shotgun (WGS) entry which is preliminary data.</text>
</comment>